<organism evidence="4">
    <name type="scientific">Amorphochlora amoebiformis</name>
    <dbReference type="NCBI Taxonomy" id="1561963"/>
    <lineage>
        <taxon>Eukaryota</taxon>
        <taxon>Sar</taxon>
        <taxon>Rhizaria</taxon>
        <taxon>Cercozoa</taxon>
        <taxon>Chlorarachniophyceae</taxon>
        <taxon>Amorphochlora</taxon>
    </lineage>
</organism>
<keyword evidence="1" id="KW-0677">Repeat</keyword>
<dbReference type="EMBL" id="HBEM01034727">
    <property type="protein sequence ID" value="CAD8464790.1"/>
    <property type="molecule type" value="Transcribed_RNA"/>
</dbReference>
<dbReference type="PANTHER" id="PTHR24173">
    <property type="entry name" value="ANKYRIN REPEAT CONTAINING"/>
    <property type="match status" value="1"/>
</dbReference>
<sequence length="567" mass="62025">MALVKAKASVDRAHAKKSGITALSVAVLRSNLEIAQFLIESKAAYDYSSRHAVSPLVCATIADTWHPNRQNEDKETKDSGIPGIIKYLVEECKASVNTSGAPLSGASSLIISAAAGNARVLKYFLEEGKKHDPGLDIVNFTDRRLYTPLLAAAKGKHLEVVRLLLSKGASTSARRKDGANAVFCAVESFIAYDQLPCITCLAGRRMKASAKSRKSSVRVVENSGDLICEHYNHRALKTNTCKFAQEIGALSMYDVNQLYTWSLTDASMYTLNSSSEVFDKLQEAPNPTLISKIVRALVNAKCSVNMSDDTGTTALILAAGQGMLPLVSELIQLKSDVNAVDSEGFTPLIAAVARNQTDVAKVLIDAKGEVNAKDIHNNTTLIWATRNSNHQMAQMILQAGLRDVNARDNITGMTALMNACAAMNVSLVSTLITHPLLDINITDNHRCTALTHALLKHSKDSVSIIQMLIDADADLTIGSYHARGWNLSVVRLMENIAGKHFKNVGVKKSVLISKSKARWIKQMRRLLRRVLHENLTAFKLEMLSNDILEAVDNDEWIELSFCKRLKD</sequence>
<gene>
    <name evidence="4" type="ORF">LAMO00422_LOCUS23757</name>
</gene>
<evidence type="ECO:0000256" key="3">
    <source>
        <dbReference type="PROSITE-ProRule" id="PRU00023"/>
    </source>
</evidence>
<dbReference type="InterPro" id="IPR036770">
    <property type="entry name" value="Ankyrin_rpt-contain_sf"/>
</dbReference>
<dbReference type="PROSITE" id="PS50297">
    <property type="entry name" value="ANK_REP_REGION"/>
    <property type="match status" value="3"/>
</dbReference>
<dbReference type="SUPFAM" id="SSF48403">
    <property type="entry name" value="Ankyrin repeat"/>
    <property type="match status" value="2"/>
</dbReference>
<dbReference type="Gene3D" id="1.25.40.20">
    <property type="entry name" value="Ankyrin repeat-containing domain"/>
    <property type="match status" value="3"/>
</dbReference>
<evidence type="ECO:0000256" key="1">
    <source>
        <dbReference type="ARBA" id="ARBA00022737"/>
    </source>
</evidence>
<protein>
    <submittedName>
        <fullName evidence="4">Uncharacterized protein</fullName>
    </submittedName>
</protein>
<dbReference type="PANTHER" id="PTHR24173:SF74">
    <property type="entry name" value="ANKYRIN REPEAT DOMAIN-CONTAINING PROTEIN 16"/>
    <property type="match status" value="1"/>
</dbReference>
<evidence type="ECO:0000256" key="2">
    <source>
        <dbReference type="ARBA" id="ARBA00023043"/>
    </source>
</evidence>
<dbReference type="AlphaFoldDB" id="A0A7S0DUA0"/>
<feature type="repeat" description="ANK" evidence="3">
    <location>
        <begin position="144"/>
        <end position="176"/>
    </location>
</feature>
<dbReference type="PROSITE" id="PS50088">
    <property type="entry name" value="ANK_REPEAT"/>
    <property type="match status" value="4"/>
</dbReference>
<feature type="repeat" description="ANK" evidence="3">
    <location>
        <begin position="343"/>
        <end position="375"/>
    </location>
</feature>
<dbReference type="InterPro" id="IPR002110">
    <property type="entry name" value="Ankyrin_rpt"/>
</dbReference>
<dbReference type="Pfam" id="PF12796">
    <property type="entry name" value="Ank_2"/>
    <property type="match status" value="3"/>
</dbReference>
<feature type="repeat" description="ANK" evidence="3">
    <location>
        <begin position="18"/>
        <end position="50"/>
    </location>
</feature>
<reference evidence="4" key="1">
    <citation type="submission" date="2021-01" db="EMBL/GenBank/DDBJ databases">
        <authorList>
            <person name="Corre E."/>
            <person name="Pelletier E."/>
            <person name="Niang G."/>
            <person name="Scheremetjew M."/>
            <person name="Finn R."/>
            <person name="Kale V."/>
            <person name="Holt S."/>
            <person name="Cochrane G."/>
            <person name="Meng A."/>
            <person name="Brown T."/>
            <person name="Cohen L."/>
        </authorList>
    </citation>
    <scope>NUCLEOTIDE SEQUENCE</scope>
    <source>
        <strain evidence="4">CCMP2058</strain>
    </source>
</reference>
<evidence type="ECO:0000313" key="4">
    <source>
        <dbReference type="EMBL" id="CAD8464790.1"/>
    </source>
</evidence>
<accession>A0A7S0DUA0</accession>
<name>A0A7S0DUA0_9EUKA</name>
<dbReference type="SMART" id="SM00248">
    <property type="entry name" value="ANK"/>
    <property type="match status" value="8"/>
</dbReference>
<keyword evidence="2 3" id="KW-0040">ANK repeat</keyword>
<feature type="repeat" description="ANK" evidence="3">
    <location>
        <begin position="310"/>
        <end position="342"/>
    </location>
</feature>
<proteinExistence type="predicted"/>